<dbReference type="Gene3D" id="3.40.190.10">
    <property type="entry name" value="Periplasmic binding protein-like II"/>
    <property type="match status" value="2"/>
</dbReference>
<keyword evidence="3" id="KW-1185">Reference proteome</keyword>
<organism evidence="2 3">
    <name type="scientific">Microcella pacifica</name>
    <dbReference type="NCBI Taxonomy" id="2591847"/>
    <lineage>
        <taxon>Bacteria</taxon>
        <taxon>Bacillati</taxon>
        <taxon>Actinomycetota</taxon>
        <taxon>Actinomycetes</taxon>
        <taxon>Micrococcales</taxon>
        <taxon>Microbacteriaceae</taxon>
        <taxon>Microcella</taxon>
    </lineage>
</organism>
<protein>
    <submittedName>
        <fullName evidence="2">Extracellular solute-binding protein</fullName>
    </submittedName>
</protein>
<dbReference type="PROSITE" id="PS51257">
    <property type="entry name" value="PROKAR_LIPOPROTEIN"/>
    <property type="match status" value="1"/>
</dbReference>
<accession>A0A9E5JMU0</accession>
<keyword evidence="1" id="KW-0732">Signal</keyword>
<gene>
    <name evidence="2" type="ORF">FK219_003615</name>
</gene>
<reference evidence="2 3" key="1">
    <citation type="submission" date="2020-03" db="EMBL/GenBank/DDBJ databases">
        <title>Chryseoglobus sp. isolated from a deep-sea seamount.</title>
        <authorList>
            <person name="Zhang D.-C."/>
        </authorList>
    </citation>
    <scope>NUCLEOTIDE SEQUENCE [LARGE SCALE GENOMIC DNA]</scope>
    <source>
        <strain evidence="2 3">KN1116</strain>
    </source>
</reference>
<dbReference type="EMBL" id="VIKT02000004">
    <property type="protein sequence ID" value="NHF62337.1"/>
    <property type="molecule type" value="Genomic_DNA"/>
</dbReference>
<dbReference type="InterPro" id="IPR006059">
    <property type="entry name" value="SBP"/>
</dbReference>
<dbReference type="PANTHER" id="PTHR43649">
    <property type="entry name" value="ARABINOSE-BINDING PROTEIN-RELATED"/>
    <property type="match status" value="1"/>
</dbReference>
<name>A0A9E5JMU0_9MICO</name>
<dbReference type="PANTHER" id="PTHR43649:SF14">
    <property type="entry name" value="BLR3389 PROTEIN"/>
    <property type="match status" value="1"/>
</dbReference>
<dbReference type="Proteomes" id="UP000818266">
    <property type="component" value="Unassembled WGS sequence"/>
</dbReference>
<evidence type="ECO:0000256" key="1">
    <source>
        <dbReference type="SAM" id="SignalP"/>
    </source>
</evidence>
<comment type="caution">
    <text evidence="2">The sequence shown here is derived from an EMBL/GenBank/DDBJ whole genome shotgun (WGS) entry which is preliminary data.</text>
</comment>
<dbReference type="SUPFAM" id="SSF53850">
    <property type="entry name" value="Periplasmic binding protein-like II"/>
    <property type="match status" value="1"/>
</dbReference>
<evidence type="ECO:0000313" key="3">
    <source>
        <dbReference type="Proteomes" id="UP000818266"/>
    </source>
</evidence>
<evidence type="ECO:0000313" key="2">
    <source>
        <dbReference type="EMBL" id="NHF62337.1"/>
    </source>
</evidence>
<dbReference type="RefSeq" id="WP_165638035.1">
    <property type="nucleotide sequence ID" value="NZ_VIKT02000004.1"/>
</dbReference>
<proteinExistence type="predicted"/>
<dbReference type="Pfam" id="PF01547">
    <property type="entry name" value="SBP_bac_1"/>
    <property type="match status" value="1"/>
</dbReference>
<feature type="chain" id="PRO_5039360158" evidence="1">
    <location>
        <begin position="27"/>
        <end position="447"/>
    </location>
</feature>
<dbReference type="InterPro" id="IPR050490">
    <property type="entry name" value="Bact_solute-bd_prot1"/>
</dbReference>
<feature type="signal peptide" evidence="1">
    <location>
        <begin position="1"/>
        <end position="26"/>
    </location>
</feature>
<sequence>MQRGKLAHRPRSVMLAVATVSVAALALSGCTDAGGGDQVIRVVYPEQPPSTAKSDVIETVKAEFEEANEGWTLELVPINAADADYFSRIALMFGSPDTAPDIVYDDTFQVNAHAEAGYLAPLDEYLTDWEDWDAQYSPTTQDLGKGLDGTSYGIPITGGTIGLWYDKSLFEQAGLPTDWQPETWDEFVADLETLQAAHPDIVPFAAQTAEVHAEGSTFQTFQVLLQGTEGGLDSSFYDPSAGEFVTGSEGFNDALTLLADLRSKGLLADDADQLDPNYWGTFGGWFTEDRVGVALTGSWLMFLFGEYPEWTDELGWTPMPSRDGGDAASMSGGWVWAMGAGAADKEMTFEALTMLTSYESSLALALGTGDVPTRIDVAETPEIAENNPSIPFFYDLVNVAGIRPGVAEYPQVSAAIAAATEAVTIGGMSPEEAQAAYDEAVRSITGG</sequence>
<dbReference type="AlphaFoldDB" id="A0A9E5JMU0"/>